<accession>A0A3L9Y6W0</accession>
<proteinExistence type="predicted"/>
<organism evidence="2 3">
    <name type="scientific">Rhodophyticola porphyridii</name>
    <dbReference type="NCBI Taxonomy" id="1852017"/>
    <lineage>
        <taxon>Bacteria</taxon>
        <taxon>Pseudomonadati</taxon>
        <taxon>Pseudomonadota</taxon>
        <taxon>Alphaproteobacteria</taxon>
        <taxon>Rhodobacterales</taxon>
        <taxon>Roseobacteraceae</taxon>
        <taxon>Rhodophyticola</taxon>
    </lineage>
</organism>
<name>A0A3L9Y6W0_9RHOB</name>
<dbReference type="Pfam" id="PF10115">
    <property type="entry name" value="HlyU"/>
    <property type="match status" value="1"/>
</dbReference>
<evidence type="ECO:0000313" key="3">
    <source>
        <dbReference type="Proteomes" id="UP000281343"/>
    </source>
</evidence>
<evidence type="ECO:0000313" key="2">
    <source>
        <dbReference type="EMBL" id="RMA44152.1"/>
    </source>
</evidence>
<protein>
    <submittedName>
        <fullName evidence="2">Uncharacterized protein</fullName>
    </submittedName>
</protein>
<reference evidence="2 3" key="1">
    <citation type="submission" date="2018-10" db="EMBL/GenBank/DDBJ databases">
        <authorList>
            <person name="Jung H.S."/>
            <person name="Jeon C.O."/>
        </authorList>
    </citation>
    <scope>NUCLEOTIDE SEQUENCE [LARGE SCALE GENOMIC DNA]</scope>
    <source>
        <strain evidence="2 3">MA-7-27</strain>
    </source>
</reference>
<dbReference type="OrthoDB" id="9800971at2"/>
<comment type="caution">
    <text evidence="2">The sequence shown here is derived from an EMBL/GenBank/DDBJ whole genome shotgun (WGS) entry which is preliminary data.</text>
</comment>
<sequence length="94" mass="10083">MSIFSKLFGGNKTGAAAPQPDPIEHDGFRIFPAPVKEAGGHRIAARIEKEIDGEVKTHQMIRADLVASLDEATAISIAKARQMIKEQGDAIFGP</sequence>
<gene>
    <name evidence="2" type="ORF">D9R08_04445</name>
</gene>
<dbReference type="AlphaFoldDB" id="A0A3L9Y6W0"/>
<dbReference type="Proteomes" id="UP000281343">
    <property type="component" value="Unassembled WGS sequence"/>
</dbReference>
<keyword evidence="3" id="KW-1185">Reference proteome</keyword>
<dbReference type="RefSeq" id="WP_121896741.1">
    <property type="nucleotide sequence ID" value="NZ_RCNT01000001.1"/>
</dbReference>
<dbReference type="EMBL" id="RCNT01000001">
    <property type="protein sequence ID" value="RMA44152.1"/>
    <property type="molecule type" value="Genomic_DNA"/>
</dbReference>
<evidence type="ECO:0000256" key="1">
    <source>
        <dbReference type="SAM" id="MobiDB-lite"/>
    </source>
</evidence>
<dbReference type="InterPro" id="IPR018772">
    <property type="entry name" value="Transcription_activator_HlyU"/>
</dbReference>
<feature type="region of interest" description="Disordered" evidence="1">
    <location>
        <begin position="1"/>
        <end position="25"/>
    </location>
</feature>